<evidence type="ECO:0000313" key="8">
    <source>
        <dbReference type="EMBL" id="RFB05221.1"/>
    </source>
</evidence>
<evidence type="ECO:0000256" key="4">
    <source>
        <dbReference type="ARBA" id="ARBA00023136"/>
    </source>
</evidence>
<feature type="domain" description="HemY N-terminal" evidence="7">
    <location>
        <begin position="27"/>
        <end position="133"/>
    </location>
</feature>
<protein>
    <recommendedName>
        <fullName evidence="7">HemY N-terminal domain-containing protein</fullName>
    </recommendedName>
</protein>
<gene>
    <name evidence="8" type="ORF">DX908_08110</name>
</gene>
<organism evidence="8 9">
    <name type="scientific">Parvularcula marina</name>
    <dbReference type="NCBI Taxonomy" id="2292771"/>
    <lineage>
        <taxon>Bacteria</taxon>
        <taxon>Pseudomonadati</taxon>
        <taxon>Pseudomonadota</taxon>
        <taxon>Alphaproteobacteria</taxon>
        <taxon>Parvularculales</taxon>
        <taxon>Parvularculaceae</taxon>
        <taxon>Parvularcula</taxon>
    </lineage>
</organism>
<sequence>MIRIVIFIAIVFALTLGATLLINVEGETVMYFGDIVFNAPSWAVIMLLSACAMVIVAATLFLYGVLRMPKAIARQHRDRRRVKGLTALTRGLEAVAAGDATDAQRHAKMASRQLKDEAGLTRLLTAQAAQLAGDEVTAEQSFAAMLEAPETEFLGLRGLYLQAMKQGDRKEAREYAERAFRLRPGTEWAYQSVYTLHLDRGAWGDARDILIKAQQHGHEGGEPAKRREAALLTAMAYGAEAGGEADTARREANEALKKAPGFAPAAVLAARLEGNAGRRSKAAKILDEAWAIAPHPAIAKTMADLYKDETLERRAERLTKLAENKPEADESQLLIAEQENARSDHAAARERLEPLLTRNPRARTFSAMATAIRHLYGDAAASVWQDRAAASPLDPVPGADGDFHFTTDGWKRLIREYGDHGRMAPPPLEELRTSLTVEEVRLLLAPPVITETAIEDEAPAAIVDAEVTESETTPEAEPETEPDPIDDQQAVDDAASLSPDSGTDTPETDEPAASAGQDTDAGTKTSAEGDPPADEEDKAKEGA</sequence>
<dbReference type="Proteomes" id="UP000264589">
    <property type="component" value="Unassembled WGS sequence"/>
</dbReference>
<feature type="region of interest" description="Disordered" evidence="5">
    <location>
        <begin position="467"/>
        <end position="543"/>
    </location>
</feature>
<feature type="compositionally biased region" description="Polar residues" evidence="5">
    <location>
        <begin position="516"/>
        <end position="526"/>
    </location>
</feature>
<evidence type="ECO:0000259" key="7">
    <source>
        <dbReference type="Pfam" id="PF07219"/>
    </source>
</evidence>
<dbReference type="InterPro" id="IPR010817">
    <property type="entry name" value="HemY_N"/>
</dbReference>
<evidence type="ECO:0000256" key="1">
    <source>
        <dbReference type="ARBA" id="ARBA00004370"/>
    </source>
</evidence>
<dbReference type="InterPro" id="IPR011990">
    <property type="entry name" value="TPR-like_helical_dom_sf"/>
</dbReference>
<dbReference type="InParanoid" id="A0A371RIF1"/>
<keyword evidence="3 6" id="KW-1133">Transmembrane helix</keyword>
<feature type="compositionally biased region" description="Acidic residues" evidence="5">
    <location>
        <begin position="467"/>
        <end position="490"/>
    </location>
</feature>
<evidence type="ECO:0000313" key="9">
    <source>
        <dbReference type="Proteomes" id="UP000264589"/>
    </source>
</evidence>
<comment type="subcellular location">
    <subcellularLocation>
        <location evidence="1">Membrane</location>
    </subcellularLocation>
</comment>
<dbReference type="Gene3D" id="1.25.40.10">
    <property type="entry name" value="Tetratricopeptide repeat domain"/>
    <property type="match status" value="1"/>
</dbReference>
<dbReference type="EMBL" id="QUQO01000001">
    <property type="protein sequence ID" value="RFB05221.1"/>
    <property type="molecule type" value="Genomic_DNA"/>
</dbReference>
<feature type="transmembrane region" description="Helical" evidence="6">
    <location>
        <begin position="42"/>
        <end position="66"/>
    </location>
</feature>
<keyword evidence="2 6" id="KW-0812">Transmembrane</keyword>
<dbReference type="SUPFAM" id="SSF48452">
    <property type="entry name" value="TPR-like"/>
    <property type="match status" value="1"/>
</dbReference>
<keyword evidence="4 6" id="KW-0472">Membrane</keyword>
<evidence type="ECO:0000256" key="6">
    <source>
        <dbReference type="SAM" id="Phobius"/>
    </source>
</evidence>
<proteinExistence type="predicted"/>
<evidence type="ECO:0000256" key="5">
    <source>
        <dbReference type="SAM" id="MobiDB-lite"/>
    </source>
</evidence>
<dbReference type="Pfam" id="PF07219">
    <property type="entry name" value="HemY_N"/>
    <property type="match status" value="1"/>
</dbReference>
<accession>A0A371RIF1</accession>
<keyword evidence="9" id="KW-1185">Reference proteome</keyword>
<reference evidence="8 9" key="1">
    <citation type="submission" date="2018-08" db="EMBL/GenBank/DDBJ databases">
        <title>Parvularcula sp. SM1705, isolated from surface water of the South Sea China.</title>
        <authorList>
            <person name="Sun L."/>
        </authorList>
    </citation>
    <scope>NUCLEOTIDE SEQUENCE [LARGE SCALE GENOMIC DNA]</scope>
    <source>
        <strain evidence="8 9">SM1705</strain>
    </source>
</reference>
<dbReference type="OrthoDB" id="9798343at2"/>
<name>A0A371RIF1_9PROT</name>
<dbReference type="AlphaFoldDB" id="A0A371RIF1"/>
<comment type="caution">
    <text evidence="8">The sequence shown here is derived from an EMBL/GenBank/DDBJ whole genome shotgun (WGS) entry which is preliminary data.</text>
</comment>
<dbReference type="GO" id="GO:0016020">
    <property type="term" value="C:membrane"/>
    <property type="evidence" value="ECO:0007669"/>
    <property type="project" value="UniProtKB-SubCell"/>
</dbReference>
<evidence type="ECO:0000256" key="2">
    <source>
        <dbReference type="ARBA" id="ARBA00022692"/>
    </source>
</evidence>
<dbReference type="RefSeq" id="WP_116391853.1">
    <property type="nucleotide sequence ID" value="NZ_QUQO01000001.1"/>
</dbReference>
<evidence type="ECO:0000256" key="3">
    <source>
        <dbReference type="ARBA" id="ARBA00022989"/>
    </source>
</evidence>